<comment type="caution">
    <text evidence="2">The sequence shown here is derived from an EMBL/GenBank/DDBJ whole genome shotgun (WGS) entry which is preliminary data.</text>
</comment>
<name>A0AAV7JKK5_9METZ</name>
<evidence type="ECO:0000313" key="2">
    <source>
        <dbReference type="EMBL" id="KAI6649039.1"/>
    </source>
</evidence>
<dbReference type="EMBL" id="JAKMXF010000323">
    <property type="protein sequence ID" value="KAI6649039.1"/>
    <property type="molecule type" value="Genomic_DNA"/>
</dbReference>
<organism evidence="2 3">
    <name type="scientific">Oopsacas minuta</name>
    <dbReference type="NCBI Taxonomy" id="111878"/>
    <lineage>
        <taxon>Eukaryota</taxon>
        <taxon>Metazoa</taxon>
        <taxon>Porifera</taxon>
        <taxon>Hexactinellida</taxon>
        <taxon>Hexasterophora</taxon>
        <taxon>Lyssacinosida</taxon>
        <taxon>Leucopsacidae</taxon>
        <taxon>Oopsacas</taxon>
    </lineage>
</organism>
<proteinExistence type="predicted"/>
<feature type="coiled-coil region" evidence="1">
    <location>
        <begin position="19"/>
        <end position="82"/>
    </location>
</feature>
<reference evidence="2 3" key="1">
    <citation type="journal article" date="2023" name="BMC Biol.">
        <title>The compact genome of the sponge Oopsacas minuta (Hexactinellida) is lacking key metazoan core genes.</title>
        <authorList>
            <person name="Santini S."/>
            <person name="Schenkelaars Q."/>
            <person name="Jourda C."/>
            <person name="Duchesne M."/>
            <person name="Belahbib H."/>
            <person name="Rocher C."/>
            <person name="Selva M."/>
            <person name="Riesgo A."/>
            <person name="Vervoort M."/>
            <person name="Leys S.P."/>
            <person name="Kodjabachian L."/>
            <person name="Le Bivic A."/>
            <person name="Borchiellini C."/>
            <person name="Claverie J.M."/>
            <person name="Renard E."/>
        </authorList>
    </citation>
    <scope>NUCLEOTIDE SEQUENCE [LARGE SCALE GENOMIC DNA]</scope>
    <source>
        <strain evidence="2">SPO-2</strain>
    </source>
</reference>
<accession>A0AAV7JKK5</accession>
<gene>
    <name evidence="2" type="ORF">LOD99_6922</name>
</gene>
<keyword evidence="3" id="KW-1185">Reference proteome</keyword>
<evidence type="ECO:0000313" key="3">
    <source>
        <dbReference type="Proteomes" id="UP001165289"/>
    </source>
</evidence>
<dbReference type="Proteomes" id="UP001165289">
    <property type="component" value="Unassembled WGS sequence"/>
</dbReference>
<evidence type="ECO:0000256" key="1">
    <source>
        <dbReference type="SAM" id="Coils"/>
    </source>
</evidence>
<keyword evidence="1" id="KW-0175">Coiled coil</keyword>
<dbReference type="AlphaFoldDB" id="A0AAV7JKK5"/>
<sequence>MNSDIRLQPTINYSDKEVYKEAKGRLTELEARIQLLEDENIAQRHMIQLGELRKQKENDDMKKYHTRLINELEKEKKKLEDEIFQVQ</sequence>
<protein>
    <submittedName>
        <fullName evidence="2">Uncharacterized protein</fullName>
    </submittedName>
</protein>